<comment type="caution">
    <text evidence="2">The sequence shown here is derived from an EMBL/GenBank/DDBJ whole genome shotgun (WGS) entry which is preliminary data.</text>
</comment>
<protein>
    <submittedName>
        <fullName evidence="2">Uncharacterized protein</fullName>
    </submittedName>
</protein>
<feature type="compositionally biased region" description="Basic residues" evidence="1">
    <location>
        <begin position="26"/>
        <end position="37"/>
    </location>
</feature>
<proteinExistence type="predicted"/>
<reference evidence="2 3" key="1">
    <citation type="submission" date="2019-03" db="EMBL/GenBank/DDBJ databases">
        <title>First draft genome of Liparis tanakae, snailfish: a comprehensive survey of snailfish specific genes.</title>
        <authorList>
            <person name="Kim W."/>
            <person name="Song I."/>
            <person name="Jeong J.-H."/>
            <person name="Kim D."/>
            <person name="Kim S."/>
            <person name="Ryu S."/>
            <person name="Song J.Y."/>
            <person name="Lee S.K."/>
        </authorList>
    </citation>
    <scope>NUCLEOTIDE SEQUENCE [LARGE SCALE GENOMIC DNA]</scope>
    <source>
        <tissue evidence="2">Muscle</tissue>
    </source>
</reference>
<feature type="region of interest" description="Disordered" evidence="1">
    <location>
        <begin position="1"/>
        <end position="44"/>
    </location>
</feature>
<sequence>MLPLRIRCPTASSRKNSGMPMSISRMRQRHISRRRGGARTPTGGHVTRVSTLKVAAPPAFDRRVATRRTGFVSSVFLTGAQIHAAGSERTAPAFPLRPRAENIGTFPPKSAVTLGSSVGEPPDVAQAHGEAHLSQDVLQLAVPGRALLLLLLPLLIGVRAPFLHVAPFPSAAAAVMAADDQRALLEGVVAGVLVGKQDGGKPSSEAHKGNTKHGLA</sequence>
<dbReference type="AlphaFoldDB" id="A0A4Z2GU88"/>
<dbReference type="EMBL" id="SRLO01000413">
    <property type="protein sequence ID" value="TNN57096.1"/>
    <property type="molecule type" value="Genomic_DNA"/>
</dbReference>
<feature type="region of interest" description="Disordered" evidence="1">
    <location>
        <begin position="196"/>
        <end position="216"/>
    </location>
</feature>
<accession>A0A4Z2GU88</accession>
<name>A0A4Z2GU88_9TELE</name>
<evidence type="ECO:0000313" key="3">
    <source>
        <dbReference type="Proteomes" id="UP000314294"/>
    </source>
</evidence>
<organism evidence="2 3">
    <name type="scientific">Liparis tanakae</name>
    <name type="common">Tanaka's snailfish</name>
    <dbReference type="NCBI Taxonomy" id="230148"/>
    <lineage>
        <taxon>Eukaryota</taxon>
        <taxon>Metazoa</taxon>
        <taxon>Chordata</taxon>
        <taxon>Craniata</taxon>
        <taxon>Vertebrata</taxon>
        <taxon>Euteleostomi</taxon>
        <taxon>Actinopterygii</taxon>
        <taxon>Neopterygii</taxon>
        <taxon>Teleostei</taxon>
        <taxon>Neoteleostei</taxon>
        <taxon>Acanthomorphata</taxon>
        <taxon>Eupercaria</taxon>
        <taxon>Perciformes</taxon>
        <taxon>Cottioidei</taxon>
        <taxon>Cottales</taxon>
        <taxon>Liparidae</taxon>
        <taxon>Liparis</taxon>
    </lineage>
</organism>
<dbReference type="Proteomes" id="UP000314294">
    <property type="component" value="Unassembled WGS sequence"/>
</dbReference>
<evidence type="ECO:0000256" key="1">
    <source>
        <dbReference type="SAM" id="MobiDB-lite"/>
    </source>
</evidence>
<evidence type="ECO:0000313" key="2">
    <source>
        <dbReference type="EMBL" id="TNN57096.1"/>
    </source>
</evidence>
<gene>
    <name evidence="2" type="ORF">EYF80_032681</name>
</gene>
<keyword evidence="3" id="KW-1185">Reference proteome</keyword>